<dbReference type="Proteomes" id="UP000693946">
    <property type="component" value="Linkage Group LG1"/>
</dbReference>
<sequence length="123" mass="13945">MSTRHRGLAVVAQECYFYAVRDHKENGCVGRAEVSTPQDNTWNFVSSMTRQCSHFSLKVINEQIYVVGGHTCSLDISSGKCYDGTNDQWFLTCNMKNHKPNLRCCVTLMSLLTCHLYILSTVE</sequence>
<dbReference type="PANTHER" id="PTHR24412">
    <property type="entry name" value="KELCH PROTEIN"/>
    <property type="match status" value="1"/>
</dbReference>
<comment type="caution">
    <text evidence="3">The sequence shown here is derived from an EMBL/GenBank/DDBJ whole genome shotgun (WGS) entry which is preliminary data.</text>
</comment>
<protein>
    <submittedName>
        <fullName evidence="3">Kelch 10</fullName>
    </submittedName>
</protein>
<dbReference type="EMBL" id="JAGKHQ010000001">
    <property type="protein sequence ID" value="KAG7524313.1"/>
    <property type="molecule type" value="Genomic_DNA"/>
</dbReference>
<organism evidence="3 4">
    <name type="scientific">Solea senegalensis</name>
    <name type="common">Senegalese sole</name>
    <dbReference type="NCBI Taxonomy" id="28829"/>
    <lineage>
        <taxon>Eukaryota</taxon>
        <taxon>Metazoa</taxon>
        <taxon>Chordata</taxon>
        <taxon>Craniata</taxon>
        <taxon>Vertebrata</taxon>
        <taxon>Euteleostomi</taxon>
        <taxon>Actinopterygii</taxon>
        <taxon>Neopterygii</taxon>
        <taxon>Teleostei</taxon>
        <taxon>Neoteleostei</taxon>
        <taxon>Acanthomorphata</taxon>
        <taxon>Carangaria</taxon>
        <taxon>Pleuronectiformes</taxon>
        <taxon>Pleuronectoidei</taxon>
        <taxon>Soleidae</taxon>
        <taxon>Solea</taxon>
    </lineage>
</organism>
<proteinExistence type="predicted"/>
<dbReference type="AlphaFoldDB" id="A0AAV6T5B6"/>
<dbReference type="PANTHER" id="PTHR24412:SF441">
    <property type="entry name" value="KELCH-LIKE PROTEIN 28"/>
    <property type="match status" value="1"/>
</dbReference>
<keyword evidence="4" id="KW-1185">Reference proteome</keyword>
<evidence type="ECO:0000313" key="3">
    <source>
        <dbReference type="EMBL" id="KAG7524313.1"/>
    </source>
</evidence>
<name>A0AAV6T5B6_SOLSE</name>
<accession>A0AAV6T5B6</accession>
<reference evidence="3 4" key="1">
    <citation type="journal article" date="2021" name="Sci. Rep.">
        <title>Chromosome anchoring in Senegalese sole (Solea senegalensis) reveals sex-associated markers and genome rearrangements in flatfish.</title>
        <authorList>
            <person name="Guerrero-Cozar I."/>
            <person name="Gomez-Garrido J."/>
            <person name="Berbel C."/>
            <person name="Martinez-Blanch J.F."/>
            <person name="Alioto T."/>
            <person name="Claros M.G."/>
            <person name="Gagnaire P.A."/>
            <person name="Manchado M."/>
        </authorList>
    </citation>
    <scope>NUCLEOTIDE SEQUENCE [LARGE SCALE GENOMIC DNA]</scope>
    <source>
        <strain evidence="3">Sse05_10M</strain>
    </source>
</reference>
<evidence type="ECO:0000256" key="1">
    <source>
        <dbReference type="ARBA" id="ARBA00022441"/>
    </source>
</evidence>
<keyword evidence="1" id="KW-0880">Kelch repeat</keyword>
<keyword evidence="2" id="KW-0677">Repeat</keyword>
<evidence type="ECO:0000313" key="4">
    <source>
        <dbReference type="Proteomes" id="UP000693946"/>
    </source>
</evidence>
<evidence type="ECO:0000256" key="2">
    <source>
        <dbReference type="ARBA" id="ARBA00022737"/>
    </source>
</evidence>
<gene>
    <name evidence="3" type="ORF">JOB18_010296</name>
</gene>